<dbReference type="SUPFAM" id="SSF46955">
    <property type="entry name" value="Putative DNA-binding domain"/>
    <property type="match status" value="1"/>
</dbReference>
<keyword evidence="1" id="KW-0678">Repressor</keyword>
<evidence type="ECO:0000259" key="5">
    <source>
        <dbReference type="PROSITE" id="PS50937"/>
    </source>
</evidence>
<evidence type="ECO:0000256" key="3">
    <source>
        <dbReference type="ARBA" id="ARBA00023125"/>
    </source>
</evidence>
<dbReference type="AlphaFoldDB" id="A0AAE3HHP9"/>
<evidence type="ECO:0000313" key="6">
    <source>
        <dbReference type="EMBL" id="MCS3902479.1"/>
    </source>
</evidence>
<evidence type="ECO:0000256" key="1">
    <source>
        <dbReference type="ARBA" id="ARBA00022491"/>
    </source>
</evidence>
<dbReference type="SMART" id="SM00422">
    <property type="entry name" value="HTH_MERR"/>
    <property type="match status" value="1"/>
</dbReference>
<keyword evidence="7" id="KW-1185">Reference proteome</keyword>
<dbReference type="InterPro" id="IPR000551">
    <property type="entry name" value="MerR-type_HTH_dom"/>
</dbReference>
<keyword evidence="2" id="KW-0805">Transcription regulation</keyword>
<reference evidence="6" key="1">
    <citation type="submission" date="2022-08" db="EMBL/GenBank/DDBJ databases">
        <title>Genomic Encyclopedia of Type Strains, Phase III (KMG-III): the genomes of soil and plant-associated and newly described type strains.</title>
        <authorList>
            <person name="Whitman W."/>
        </authorList>
    </citation>
    <scope>NUCLEOTIDE SEQUENCE</scope>
    <source>
        <strain evidence="6">HMT 1</strain>
    </source>
</reference>
<keyword evidence="3 6" id="KW-0238">DNA-binding</keyword>
<dbReference type="PROSITE" id="PS50937">
    <property type="entry name" value="HTH_MERR_2"/>
    <property type="match status" value="1"/>
</dbReference>
<evidence type="ECO:0000256" key="2">
    <source>
        <dbReference type="ARBA" id="ARBA00023015"/>
    </source>
</evidence>
<accession>A0AAE3HHP9</accession>
<evidence type="ECO:0000313" key="7">
    <source>
        <dbReference type="Proteomes" id="UP001204445"/>
    </source>
</evidence>
<dbReference type="InterPro" id="IPR009061">
    <property type="entry name" value="DNA-bd_dom_put_sf"/>
</dbReference>
<gene>
    <name evidence="6" type="ORF">J2T55_000483</name>
</gene>
<dbReference type="PANTHER" id="PTHR30204">
    <property type="entry name" value="REDOX-CYCLING DRUG-SENSING TRANSCRIPTIONAL ACTIVATOR SOXR"/>
    <property type="match status" value="1"/>
</dbReference>
<dbReference type="GO" id="GO:0003677">
    <property type="term" value="F:DNA binding"/>
    <property type="evidence" value="ECO:0007669"/>
    <property type="project" value="UniProtKB-KW"/>
</dbReference>
<sequence>MTTETEQDALNFKIGAVARITGIPADTLRMWERRYTVVSPRRGQGSSRLYSREDITRLTLIKQLVDRGSAISTVANLSREQLLEQLDLMQGGSGYEQAGRNDVSCRVMICGDALPLKMSGEANDYAGIEILGAYASMAEFEMQAAAQQPDVIVLEYPALMPETVSEIRTQLRRSGAKKAIVIYGFATREIVRSLHGGNTIPLRAPVDPLQLRQQCRQALFQSQQQHDSHDEDEFSDDIPVRLFNADELAQLAQASTAVECECPHHLVDIIQRLGSFEAYSAECENRSPEDAALHAYLHGATARVRATMEKALERVVRAEGVDLEQLRGKAVTVKN</sequence>
<dbReference type="EMBL" id="JANUCT010000003">
    <property type="protein sequence ID" value="MCS3902479.1"/>
    <property type="molecule type" value="Genomic_DNA"/>
</dbReference>
<dbReference type="PANTHER" id="PTHR30204:SF69">
    <property type="entry name" value="MERR-FAMILY TRANSCRIPTIONAL REGULATOR"/>
    <property type="match status" value="1"/>
</dbReference>
<organism evidence="6 7">
    <name type="scientific">Methylohalomonas lacus</name>
    <dbReference type="NCBI Taxonomy" id="398773"/>
    <lineage>
        <taxon>Bacteria</taxon>
        <taxon>Pseudomonadati</taxon>
        <taxon>Pseudomonadota</taxon>
        <taxon>Gammaproteobacteria</taxon>
        <taxon>Methylohalomonadales</taxon>
        <taxon>Methylohalomonadaceae</taxon>
        <taxon>Methylohalomonas</taxon>
    </lineage>
</organism>
<dbReference type="GO" id="GO:0003700">
    <property type="term" value="F:DNA-binding transcription factor activity"/>
    <property type="evidence" value="ECO:0007669"/>
    <property type="project" value="InterPro"/>
</dbReference>
<protein>
    <submittedName>
        <fullName evidence="6">DNA-binding transcriptional MerR regulator</fullName>
    </submittedName>
</protein>
<keyword evidence="4" id="KW-0804">Transcription</keyword>
<proteinExistence type="predicted"/>
<comment type="caution">
    <text evidence="6">The sequence shown here is derived from an EMBL/GenBank/DDBJ whole genome shotgun (WGS) entry which is preliminary data.</text>
</comment>
<dbReference type="InterPro" id="IPR047057">
    <property type="entry name" value="MerR_fam"/>
</dbReference>
<feature type="domain" description="HTH merR-type" evidence="5">
    <location>
        <begin position="11"/>
        <end position="80"/>
    </location>
</feature>
<dbReference type="CDD" id="cd01104">
    <property type="entry name" value="HTH_MlrA-CarA"/>
    <property type="match status" value="1"/>
</dbReference>
<dbReference type="RefSeq" id="WP_259054015.1">
    <property type="nucleotide sequence ID" value="NZ_JANUCT010000003.1"/>
</dbReference>
<dbReference type="Gene3D" id="1.10.1660.10">
    <property type="match status" value="1"/>
</dbReference>
<dbReference type="Proteomes" id="UP001204445">
    <property type="component" value="Unassembled WGS sequence"/>
</dbReference>
<name>A0AAE3HHP9_9GAMM</name>
<dbReference type="Pfam" id="PF13411">
    <property type="entry name" value="MerR_1"/>
    <property type="match status" value="1"/>
</dbReference>
<evidence type="ECO:0000256" key="4">
    <source>
        <dbReference type="ARBA" id="ARBA00023163"/>
    </source>
</evidence>